<dbReference type="Proteomes" id="UP000183832">
    <property type="component" value="Unassembled WGS sequence"/>
</dbReference>
<name>A0A1J1HUU3_9DIPT</name>
<reference evidence="1 2" key="1">
    <citation type="submission" date="2015-04" db="EMBL/GenBank/DDBJ databases">
        <authorList>
            <person name="Syromyatnikov M.Y."/>
            <person name="Popov V.N."/>
        </authorList>
    </citation>
    <scope>NUCLEOTIDE SEQUENCE [LARGE SCALE GENOMIC DNA]</scope>
</reference>
<dbReference type="OrthoDB" id="7729141at2759"/>
<keyword evidence="2" id="KW-1185">Reference proteome</keyword>
<sequence length="378" mass="43052">MSADLNTNDIEKLTGEENYYPWSLQIEAVLTDLDLWVDIDKKNYSNAELEIAKKSLRKIVYSISQNVLASVAPLLKENNGIQLLRILREKFFHGAAITKVKLVYEAFKPISSGSSLRELRNHIDDIRSKFHILTLMGSQLPEHVKVACLLRSVPENLATSILTYHSKKEEDLNFENGVKIIIAECERRNFEKNNNFMETTLASVFKPKNRAWRMTHLYCTACNRKGHLTELCWNENKTSNNKKAQNLQNPCKRSHVAEISDDEPKKFRHDFAATSEAHHESFTTKKSFENEVSVFKLLEAQRNLSSAAQAAYTSNQSNVIALLNINDGKNVGEMSENLNVTEHNRFKSPIPNIDENTKVKMDLEKASKIVPTLIKSSD</sequence>
<evidence type="ECO:0000313" key="1">
    <source>
        <dbReference type="EMBL" id="CRK91771.1"/>
    </source>
</evidence>
<proteinExistence type="predicted"/>
<gene>
    <name evidence="1" type="ORF">CLUMA_CG005403</name>
</gene>
<evidence type="ECO:0000313" key="2">
    <source>
        <dbReference type="Proteomes" id="UP000183832"/>
    </source>
</evidence>
<dbReference type="AlphaFoldDB" id="A0A1J1HUU3"/>
<accession>A0A1J1HUU3</accession>
<dbReference type="EMBL" id="CVRI01000021">
    <property type="protein sequence ID" value="CRK91771.1"/>
    <property type="molecule type" value="Genomic_DNA"/>
</dbReference>
<protein>
    <submittedName>
        <fullName evidence="1">CLUMA_CG005403, isoform A</fullName>
    </submittedName>
</protein>
<organism evidence="1 2">
    <name type="scientific">Clunio marinus</name>
    <dbReference type="NCBI Taxonomy" id="568069"/>
    <lineage>
        <taxon>Eukaryota</taxon>
        <taxon>Metazoa</taxon>
        <taxon>Ecdysozoa</taxon>
        <taxon>Arthropoda</taxon>
        <taxon>Hexapoda</taxon>
        <taxon>Insecta</taxon>
        <taxon>Pterygota</taxon>
        <taxon>Neoptera</taxon>
        <taxon>Endopterygota</taxon>
        <taxon>Diptera</taxon>
        <taxon>Nematocera</taxon>
        <taxon>Chironomoidea</taxon>
        <taxon>Chironomidae</taxon>
        <taxon>Clunio</taxon>
    </lineage>
</organism>